<dbReference type="InParanoid" id="B4CWA2"/>
<accession>B4CWA2</accession>
<dbReference type="STRING" id="497964.CfE428DRAFT_0939"/>
<reference evidence="5 6" key="1">
    <citation type="journal article" date="2011" name="J. Bacteriol.">
        <title>Genome sequence of Chthoniobacter flavus Ellin428, an aerobic heterotrophic soil bacterium.</title>
        <authorList>
            <person name="Kant R."/>
            <person name="van Passel M.W."/>
            <person name="Palva A."/>
            <person name="Lucas S."/>
            <person name="Lapidus A."/>
            <person name="Glavina Del Rio T."/>
            <person name="Dalin E."/>
            <person name="Tice H."/>
            <person name="Bruce D."/>
            <person name="Goodwin L."/>
            <person name="Pitluck S."/>
            <person name="Larimer F.W."/>
            <person name="Land M.L."/>
            <person name="Hauser L."/>
            <person name="Sangwan P."/>
            <person name="de Vos W.M."/>
            <person name="Janssen P.H."/>
            <person name="Smidt H."/>
        </authorList>
    </citation>
    <scope>NUCLEOTIDE SEQUENCE [LARGE SCALE GENOMIC DNA]</scope>
    <source>
        <strain evidence="5 6">Ellin428</strain>
    </source>
</reference>
<evidence type="ECO:0000259" key="4">
    <source>
        <dbReference type="SMART" id="SM00563"/>
    </source>
</evidence>
<name>B4CWA2_9BACT</name>
<dbReference type="Pfam" id="PF01553">
    <property type="entry name" value="Acyltransferase"/>
    <property type="match status" value="1"/>
</dbReference>
<comment type="caution">
    <text evidence="5">The sequence shown here is derived from an EMBL/GenBank/DDBJ whole genome shotgun (WGS) entry which is preliminary data.</text>
</comment>
<dbReference type="GO" id="GO:0006654">
    <property type="term" value="P:phosphatidic acid biosynthetic process"/>
    <property type="evidence" value="ECO:0007669"/>
    <property type="project" value="TreeGrafter"/>
</dbReference>
<evidence type="ECO:0000313" key="6">
    <source>
        <dbReference type="Proteomes" id="UP000005824"/>
    </source>
</evidence>
<evidence type="ECO:0000313" key="5">
    <source>
        <dbReference type="EMBL" id="EDY21694.1"/>
    </source>
</evidence>
<dbReference type="CDD" id="cd07989">
    <property type="entry name" value="LPLAT_AGPAT-like"/>
    <property type="match status" value="1"/>
</dbReference>
<dbReference type="PANTHER" id="PTHR10434:SF11">
    <property type="entry name" value="1-ACYL-SN-GLYCEROL-3-PHOSPHATE ACYLTRANSFERASE"/>
    <property type="match status" value="1"/>
</dbReference>
<organism evidence="5 6">
    <name type="scientific">Chthoniobacter flavus Ellin428</name>
    <dbReference type="NCBI Taxonomy" id="497964"/>
    <lineage>
        <taxon>Bacteria</taxon>
        <taxon>Pseudomonadati</taxon>
        <taxon>Verrucomicrobiota</taxon>
        <taxon>Spartobacteria</taxon>
        <taxon>Chthoniobacterales</taxon>
        <taxon>Chthoniobacteraceae</taxon>
        <taxon>Chthoniobacter</taxon>
    </lineage>
</organism>
<comment type="pathway">
    <text evidence="1">Lipid metabolism.</text>
</comment>
<keyword evidence="6" id="KW-1185">Reference proteome</keyword>
<evidence type="ECO:0000256" key="1">
    <source>
        <dbReference type="ARBA" id="ARBA00005189"/>
    </source>
</evidence>
<keyword evidence="2 5" id="KW-0808">Transferase</keyword>
<dbReference type="SMART" id="SM00563">
    <property type="entry name" value="PlsC"/>
    <property type="match status" value="1"/>
</dbReference>
<dbReference type="eggNOG" id="COG0204">
    <property type="taxonomic scope" value="Bacteria"/>
</dbReference>
<sequence>MSSELFYRAVRAFGTAIFRLASTPRILHAERVPATGACLLAANHTCAYDAPLLIAATPRMIHWLSIVEIFRHPLARWFLTAFGALPLDRSKVDTTTVRKLARLLKAGEVVGIFPEGGMRFDEDSVLASGGIDSGVCKLAQLAGVAVLPCVVLGGEQFRRWTNWLPGAHTPWTVAFGELIPPRMDPDRAAARVAMAEEITQALRALRLEVIGYA</sequence>
<dbReference type="AlphaFoldDB" id="B4CWA2"/>
<dbReference type="GO" id="GO:0003841">
    <property type="term" value="F:1-acylglycerol-3-phosphate O-acyltransferase activity"/>
    <property type="evidence" value="ECO:0007669"/>
    <property type="project" value="TreeGrafter"/>
</dbReference>
<keyword evidence="3 5" id="KW-0012">Acyltransferase</keyword>
<dbReference type="RefSeq" id="WP_006978266.1">
    <property type="nucleotide sequence ID" value="NZ_ABVL01000002.1"/>
</dbReference>
<protein>
    <submittedName>
        <fullName evidence="5">Phospholipid/glycerol acyltransferase</fullName>
    </submittedName>
</protein>
<proteinExistence type="predicted"/>
<evidence type="ECO:0000256" key="2">
    <source>
        <dbReference type="ARBA" id="ARBA00022679"/>
    </source>
</evidence>
<dbReference type="PANTHER" id="PTHR10434">
    <property type="entry name" value="1-ACYL-SN-GLYCEROL-3-PHOSPHATE ACYLTRANSFERASE"/>
    <property type="match status" value="1"/>
</dbReference>
<gene>
    <name evidence="5" type="ORF">CfE428DRAFT_0939</name>
</gene>
<dbReference type="EMBL" id="ABVL01000002">
    <property type="protein sequence ID" value="EDY21694.1"/>
    <property type="molecule type" value="Genomic_DNA"/>
</dbReference>
<dbReference type="InterPro" id="IPR002123">
    <property type="entry name" value="Plipid/glycerol_acylTrfase"/>
</dbReference>
<evidence type="ECO:0000256" key="3">
    <source>
        <dbReference type="ARBA" id="ARBA00023315"/>
    </source>
</evidence>
<dbReference type="SUPFAM" id="SSF69593">
    <property type="entry name" value="Glycerol-3-phosphate (1)-acyltransferase"/>
    <property type="match status" value="1"/>
</dbReference>
<dbReference type="Proteomes" id="UP000005824">
    <property type="component" value="Unassembled WGS sequence"/>
</dbReference>
<feature type="domain" description="Phospholipid/glycerol acyltransferase" evidence="4">
    <location>
        <begin position="38"/>
        <end position="154"/>
    </location>
</feature>